<dbReference type="GO" id="GO:0004803">
    <property type="term" value="F:transposase activity"/>
    <property type="evidence" value="ECO:0007669"/>
    <property type="project" value="InterPro"/>
</dbReference>
<feature type="domain" description="Transposase IS110-like N-terminal" evidence="1">
    <location>
        <begin position="7"/>
        <end position="146"/>
    </location>
</feature>
<feature type="domain" description="Transposase IS116/IS110/IS902 C-terminal" evidence="2">
    <location>
        <begin position="211"/>
        <end position="294"/>
    </location>
</feature>
<dbReference type="RefSeq" id="WP_108602717.1">
    <property type="nucleotide sequence ID" value="NZ_CP026604.1"/>
</dbReference>
<dbReference type="Pfam" id="PF02371">
    <property type="entry name" value="Transposase_20"/>
    <property type="match status" value="1"/>
</dbReference>
<evidence type="ECO:0000259" key="2">
    <source>
        <dbReference type="Pfam" id="PF02371"/>
    </source>
</evidence>
<dbReference type="Pfam" id="PF01548">
    <property type="entry name" value="DEDD_Tnp_IS110"/>
    <property type="match status" value="1"/>
</dbReference>
<organism evidence="4 5">
    <name type="scientific">Saccharobesus litoralis</name>
    <dbReference type="NCBI Taxonomy" id="2172099"/>
    <lineage>
        <taxon>Bacteria</taxon>
        <taxon>Pseudomonadati</taxon>
        <taxon>Pseudomonadota</taxon>
        <taxon>Gammaproteobacteria</taxon>
        <taxon>Alteromonadales</taxon>
        <taxon>Alteromonadaceae</taxon>
        <taxon>Saccharobesus</taxon>
    </lineage>
</organism>
<keyword evidence="5" id="KW-1185">Reference proteome</keyword>
<dbReference type="KEGG" id="cate:C2869_09525"/>
<dbReference type="PANTHER" id="PTHR33055">
    <property type="entry name" value="TRANSPOSASE FOR INSERTION SEQUENCE ELEMENT IS1111A"/>
    <property type="match status" value="1"/>
</dbReference>
<accession>A0A2S0VR68</accession>
<dbReference type="InterPro" id="IPR047650">
    <property type="entry name" value="Transpos_IS110"/>
</dbReference>
<dbReference type="InterPro" id="IPR003346">
    <property type="entry name" value="Transposase_20"/>
</dbReference>
<dbReference type="InterPro" id="IPR002525">
    <property type="entry name" value="Transp_IS110-like_N"/>
</dbReference>
<dbReference type="EMBL" id="CP026604">
    <property type="protein sequence ID" value="AWB66657.1"/>
    <property type="molecule type" value="Genomic_DNA"/>
</dbReference>
<name>A0A2S0VR68_9ALTE</name>
<evidence type="ECO:0000313" key="3">
    <source>
        <dbReference type="EMBL" id="AWB66657.1"/>
    </source>
</evidence>
<dbReference type="OrthoDB" id="1523051at2"/>
<dbReference type="GO" id="GO:0003677">
    <property type="term" value="F:DNA binding"/>
    <property type="evidence" value="ECO:0007669"/>
    <property type="project" value="InterPro"/>
</dbReference>
<evidence type="ECO:0000313" key="5">
    <source>
        <dbReference type="Proteomes" id="UP000244441"/>
    </source>
</evidence>
<dbReference type="AlphaFoldDB" id="A0A2S0VR68"/>
<dbReference type="KEGG" id="cate:C2869_09785"/>
<dbReference type="EMBL" id="CP026604">
    <property type="protein sequence ID" value="AWB66703.1"/>
    <property type="molecule type" value="Genomic_DNA"/>
</dbReference>
<dbReference type="PANTHER" id="PTHR33055:SF15">
    <property type="entry name" value="TRANSPOSASE-RELATED"/>
    <property type="match status" value="1"/>
</dbReference>
<protein>
    <submittedName>
        <fullName evidence="4">IS110 family transposase</fullName>
    </submittedName>
</protein>
<dbReference type="Proteomes" id="UP000244441">
    <property type="component" value="Chromosome"/>
</dbReference>
<reference evidence="4 5" key="1">
    <citation type="submission" date="2018-01" db="EMBL/GenBank/DDBJ databases">
        <title>Genome sequence of a Cantenovulum-like bacteria.</title>
        <authorList>
            <person name="Tan W.R."/>
            <person name="Lau N.-S."/>
            <person name="Go F."/>
            <person name="Amirul A.-A.A."/>
        </authorList>
    </citation>
    <scope>NUCLEOTIDE SEQUENCE [LARGE SCALE GENOMIC DNA]</scope>
    <source>
        <strain evidence="4 5">CCB-QB4</strain>
    </source>
</reference>
<evidence type="ECO:0000313" key="4">
    <source>
        <dbReference type="EMBL" id="AWB66703.1"/>
    </source>
</evidence>
<sequence length="335" mass="38537">MKYFSAIDLHSNNSYLVISDEEDRSMVEKRLANDLKLILRELEPFKSDIQGIAVESTYNWYWLVDGLMDAGYTLKLVNTSAIQSYSGLKYTNDVHDARWLAKLLRLDILPTGYIYPKEQRKVRDILRKRAGLVQQRSLNITSFKSMFARQLGFTIKSNDIHKNMEQFCFEDPMLEACCAPHKQLYKVLTEEIDKLEKLVGSQLKESSIYTQLQTTPGIGKILAATISLETGNISRFNKVGNYASYCRCVKSTRVSNYKIKGKGNAKCGNKYLSWAFSEAAHFAIRHYKPIKCFYDRKKRKSNGIIAMRAVAHKLARACYFIMRDNVEFDMKLAFG</sequence>
<proteinExistence type="predicted"/>
<dbReference type="GO" id="GO:0006313">
    <property type="term" value="P:DNA transposition"/>
    <property type="evidence" value="ECO:0007669"/>
    <property type="project" value="InterPro"/>
</dbReference>
<dbReference type="NCBIfam" id="NF033542">
    <property type="entry name" value="transpos_IS110"/>
    <property type="match status" value="1"/>
</dbReference>
<evidence type="ECO:0000259" key="1">
    <source>
        <dbReference type="Pfam" id="PF01548"/>
    </source>
</evidence>
<gene>
    <name evidence="3" type="ORF">C2869_09525</name>
    <name evidence="4" type="ORF">C2869_09785</name>
</gene>